<feature type="compositionally biased region" description="Acidic residues" evidence="1">
    <location>
        <begin position="311"/>
        <end position="320"/>
    </location>
</feature>
<dbReference type="AlphaFoldDB" id="A0A0B2X4W4"/>
<evidence type="ECO:0000259" key="2">
    <source>
        <dbReference type="Pfam" id="PF10354"/>
    </source>
</evidence>
<dbReference type="GO" id="GO:0070042">
    <property type="term" value="F:rRNA (uridine-N3-)-methyltransferase activity"/>
    <property type="evidence" value="ECO:0007669"/>
    <property type="project" value="InterPro"/>
</dbReference>
<dbReference type="GeneID" id="63735991"/>
<feature type="compositionally biased region" description="Low complexity" evidence="1">
    <location>
        <begin position="114"/>
        <end position="125"/>
    </location>
</feature>
<organism evidence="3 4">
    <name type="scientific">Metarhizium album (strain ARSEF 1941)</name>
    <dbReference type="NCBI Taxonomy" id="1081103"/>
    <lineage>
        <taxon>Eukaryota</taxon>
        <taxon>Fungi</taxon>
        <taxon>Dikarya</taxon>
        <taxon>Ascomycota</taxon>
        <taxon>Pezizomycotina</taxon>
        <taxon>Sordariomycetes</taxon>
        <taxon>Hypocreomycetidae</taxon>
        <taxon>Hypocreales</taxon>
        <taxon>Clavicipitaceae</taxon>
        <taxon>Metarhizium</taxon>
    </lineage>
</organism>
<dbReference type="GO" id="GO:0070475">
    <property type="term" value="P:rRNA base methylation"/>
    <property type="evidence" value="ECO:0007669"/>
    <property type="project" value="InterPro"/>
</dbReference>
<gene>
    <name evidence="3" type="ORF">MAM_01536</name>
</gene>
<keyword evidence="4" id="KW-1185">Reference proteome</keyword>
<evidence type="ECO:0000313" key="4">
    <source>
        <dbReference type="Proteomes" id="UP000030816"/>
    </source>
</evidence>
<dbReference type="RefSeq" id="XP_040681823.1">
    <property type="nucleotide sequence ID" value="XM_040820335.1"/>
</dbReference>
<reference evidence="3 4" key="1">
    <citation type="journal article" date="2014" name="Proc. Natl. Acad. Sci. U.S.A.">
        <title>Trajectory and genomic determinants of fungal-pathogen speciation and host adaptation.</title>
        <authorList>
            <person name="Hu X."/>
            <person name="Xiao G."/>
            <person name="Zheng P."/>
            <person name="Shang Y."/>
            <person name="Su Y."/>
            <person name="Zhang X."/>
            <person name="Liu X."/>
            <person name="Zhan S."/>
            <person name="St Leger R.J."/>
            <person name="Wang C."/>
        </authorList>
    </citation>
    <scope>NUCLEOTIDE SEQUENCE [LARGE SCALE GENOMIC DNA]</scope>
    <source>
        <strain evidence="3 4">ARSEF 1941</strain>
    </source>
</reference>
<dbReference type="GO" id="GO:0005737">
    <property type="term" value="C:cytoplasm"/>
    <property type="evidence" value="ECO:0007669"/>
    <property type="project" value="TreeGrafter"/>
</dbReference>
<feature type="region of interest" description="Disordered" evidence="1">
    <location>
        <begin position="294"/>
        <end position="320"/>
    </location>
</feature>
<protein>
    <recommendedName>
        <fullName evidence="2">25S rRNA (uridine-N(3))-methyltransferase BMT5-like domain-containing protein</fullName>
    </recommendedName>
</protein>
<dbReference type="Gene3D" id="3.40.50.150">
    <property type="entry name" value="Vaccinia Virus protein VP39"/>
    <property type="match status" value="1"/>
</dbReference>
<feature type="domain" description="25S rRNA (uridine-N(3))-methyltransferase BMT5-like" evidence="2">
    <location>
        <begin position="149"/>
        <end position="262"/>
    </location>
</feature>
<name>A0A0B2X4W4_METAS</name>
<dbReference type="PANTHER" id="PTHR11538">
    <property type="entry name" value="PHENYLALANYL-TRNA SYNTHETASE"/>
    <property type="match status" value="1"/>
</dbReference>
<dbReference type="PANTHER" id="PTHR11538:SF26">
    <property type="entry name" value="FERREDOXIN-FOLD ANTICODON-BINDING DOMAIN-CONTAINING PROTEIN 1"/>
    <property type="match status" value="1"/>
</dbReference>
<dbReference type="InterPro" id="IPR029063">
    <property type="entry name" value="SAM-dependent_MTases_sf"/>
</dbReference>
<proteinExistence type="predicted"/>
<feature type="region of interest" description="Disordered" evidence="1">
    <location>
        <begin position="112"/>
        <end position="151"/>
    </location>
</feature>
<evidence type="ECO:0000256" key="1">
    <source>
        <dbReference type="SAM" id="MobiDB-lite"/>
    </source>
</evidence>
<dbReference type="HOGENOM" id="CLU_035438_0_1_1"/>
<sequence length="320" mass="35532">MANAKRRKLQRQHQRPNVQRPKPALRGGARRDATPSKGQPPSRKKQQQRRLEEPVIPFRPEDKILLIGEGDLSFAASIIRHHGCVDVTATVLEQHHHELAEKYPSVDDNISVITGRTGRTGPSTRQDGGDGDDDDEKHDEEEAPTTTTTTTTNRLLYGIDATKLPASLARPVYSAVVFNFPHVGGKSTDVNRQVRHNQELLVSFFRGATRALRPGGTIVVTLFEGEPYTLWNIRDLARHSGLQVDRSFRFQAAAYPGYKHARTLGAVRTRNGDLGGGWKGEERTARSYVFRRRGDVAAQTGTRKRRGRDGDDSDSSGDDG</sequence>
<feature type="compositionally biased region" description="Acidic residues" evidence="1">
    <location>
        <begin position="129"/>
        <end position="143"/>
    </location>
</feature>
<dbReference type="Pfam" id="PF10354">
    <property type="entry name" value="BMT5-like"/>
    <property type="match status" value="2"/>
</dbReference>
<dbReference type="OrthoDB" id="273345at2759"/>
<dbReference type="Proteomes" id="UP000030816">
    <property type="component" value="Unassembled WGS sequence"/>
</dbReference>
<dbReference type="STRING" id="1081103.A0A0B2X4W4"/>
<feature type="region of interest" description="Disordered" evidence="1">
    <location>
        <begin position="1"/>
        <end position="56"/>
    </location>
</feature>
<feature type="compositionally biased region" description="Basic residues" evidence="1">
    <location>
        <begin position="1"/>
        <end position="14"/>
    </location>
</feature>
<evidence type="ECO:0000313" key="3">
    <source>
        <dbReference type="EMBL" id="KHO00758.1"/>
    </source>
</evidence>
<dbReference type="SUPFAM" id="SSF53335">
    <property type="entry name" value="S-adenosyl-L-methionine-dependent methyltransferases"/>
    <property type="match status" value="1"/>
</dbReference>
<comment type="caution">
    <text evidence="3">The sequence shown here is derived from an EMBL/GenBank/DDBJ whole genome shotgun (WGS) entry which is preliminary data.</text>
</comment>
<dbReference type="EMBL" id="AZHE01000002">
    <property type="protein sequence ID" value="KHO00758.1"/>
    <property type="molecule type" value="Genomic_DNA"/>
</dbReference>
<dbReference type="InterPro" id="IPR019446">
    <property type="entry name" value="BMT5-like"/>
</dbReference>
<accession>A0A0B2X4W4</accession>
<feature type="domain" description="25S rRNA (uridine-N(3))-methyltransferase BMT5-like" evidence="2">
    <location>
        <begin position="65"/>
        <end position="115"/>
    </location>
</feature>